<dbReference type="PANTHER" id="PTHR12213">
    <property type="entry name" value="CORRINOID ADENOSYLTRANSFERASE"/>
    <property type="match status" value="1"/>
</dbReference>
<evidence type="ECO:0000256" key="7">
    <source>
        <dbReference type="ARBA" id="ARBA00056747"/>
    </source>
</evidence>
<evidence type="ECO:0000256" key="1">
    <source>
        <dbReference type="ARBA" id="ARBA00007487"/>
    </source>
</evidence>
<feature type="domain" description="Cobalamin adenosyltransferase-like" evidence="11">
    <location>
        <begin position="45"/>
        <end position="215"/>
    </location>
</feature>
<comment type="catalytic activity">
    <reaction evidence="6">
        <text>cob(I)alamin-[corrinoid adenosyltransferase] + ATP = apo-[corrinoid adenosyltransferase] + adenosylcob(III)alamin + triphosphate</text>
        <dbReference type="Rhea" id="RHEA:56796"/>
        <dbReference type="Rhea" id="RHEA-COMP:14743"/>
        <dbReference type="Rhea" id="RHEA-COMP:14744"/>
        <dbReference type="ChEBI" id="CHEBI:18036"/>
        <dbReference type="ChEBI" id="CHEBI:18408"/>
        <dbReference type="ChEBI" id="CHEBI:30616"/>
        <dbReference type="ChEBI" id="CHEBI:60488"/>
        <dbReference type="ChEBI" id="CHEBI:83228"/>
    </reaction>
    <physiologicalReaction direction="left-to-right" evidence="6">
        <dbReference type="Rhea" id="RHEA:56797"/>
    </physiologicalReaction>
</comment>
<protein>
    <recommendedName>
        <fullName evidence="8">Corrinoid adenosyltransferase MMAB</fullName>
    </recommendedName>
    <alternativeName>
        <fullName evidence="9">ATP:co(I)rrinoid adenosyltransferase MMAB</fullName>
    </alternativeName>
</protein>
<dbReference type="NCBIfam" id="TIGR00636">
    <property type="entry name" value="PduO_Nterm"/>
    <property type="match status" value="1"/>
</dbReference>
<evidence type="ECO:0000313" key="12">
    <source>
        <dbReference type="EMBL" id="CDH50673.1"/>
    </source>
</evidence>
<evidence type="ECO:0000256" key="4">
    <source>
        <dbReference type="ARBA" id="ARBA00022741"/>
    </source>
</evidence>
<dbReference type="AlphaFoldDB" id="A0A068RKI0"/>
<accession>A0A068RKI0</accession>
<evidence type="ECO:0000256" key="6">
    <source>
        <dbReference type="ARBA" id="ARBA00051988"/>
    </source>
</evidence>
<keyword evidence="3 10" id="KW-0808">Transferase</keyword>
<dbReference type="InterPro" id="IPR016030">
    <property type="entry name" value="CblAdoTrfase-like"/>
</dbReference>
<evidence type="ECO:0000256" key="9">
    <source>
        <dbReference type="ARBA" id="ARBA00075216"/>
    </source>
</evidence>
<evidence type="ECO:0000256" key="5">
    <source>
        <dbReference type="ARBA" id="ARBA00022840"/>
    </source>
</evidence>
<dbReference type="GO" id="GO:0008817">
    <property type="term" value="F:corrinoid adenosyltransferase activity"/>
    <property type="evidence" value="ECO:0007669"/>
    <property type="project" value="TreeGrafter"/>
</dbReference>
<comment type="similarity">
    <text evidence="1 10">Belongs to the Cob(I)alamin adenosyltransferase family.</text>
</comment>
<dbReference type="Gene3D" id="1.20.1200.10">
    <property type="entry name" value="Cobalamin adenosyltransferase-like"/>
    <property type="match status" value="1"/>
</dbReference>
<dbReference type="EMBL" id="CBTN010000007">
    <property type="protein sequence ID" value="CDH50673.1"/>
    <property type="molecule type" value="Genomic_DNA"/>
</dbReference>
<sequence length="227" mass="25799">MGGCRAPTNPPLRYQKWAAIVVVDHLSLHRQSYAALVSSCQRMKIYTKTGDKGTSSLYNGERRDKDDLIFEALGTTDELTSHIGLALEYCEELKLETVCKQLEEIQCRMQDIGANVATPRERSNERKLGKTIFESHHAEQLEKWIDAMTLELPKLTKFILPSGGRASASLHVARTVCRRAERRVQPLVREHLCDDTVAIYLNRLSDYLFTAARYAAMKQGKPEIIYK</sequence>
<dbReference type="Proteomes" id="UP000027586">
    <property type="component" value="Unassembled WGS sequence"/>
</dbReference>
<evidence type="ECO:0000259" key="11">
    <source>
        <dbReference type="Pfam" id="PF01923"/>
    </source>
</evidence>
<evidence type="ECO:0000256" key="10">
    <source>
        <dbReference type="RuleBase" id="RU366026"/>
    </source>
</evidence>
<dbReference type="InterPro" id="IPR036451">
    <property type="entry name" value="CblAdoTrfase-like_sf"/>
</dbReference>
<dbReference type="OrthoDB" id="549173at2759"/>
<dbReference type="FunFam" id="1.20.1200.10:FF:000001">
    <property type="entry name" value="Cob(I)yrinic acid a,c-diamide adenosyltransferase"/>
    <property type="match status" value="1"/>
</dbReference>
<dbReference type="GO" id="GO:0009235">
    <property type="term" value="P:cobalamin metabolic process"/>
    <property type="evidence" value="ECO:0007669"/>
    <property type="project" value="UniProtKB-ARBA"/>
</dbReference>
<organism evidence="12 13">
    <name type="scientific">Lichtheimia corymbifera JMRC:FSU:9682</name>
    <dbReference type="NCBI Taxonomy" id="1263082"/>
    <lineage>
        <taxon>Eukaryota</taxon>
        <taxon>Fungi</taxon>
        <taxon>Fungi incertae sedis</taxon>
        <taxon>Mucoromycota</taxon>
        <taxon>Mucoromycotina</taxon>
        <taxon>Mucoromycetes</taxon>
        <taxon>Mucorales</taxon>
        <taxon>Lichtheimiaceae</taxon>
        <taxon>Lichtheimia</taxon>
    </lineage>
</organism>
<reference evidence="12" key="1">
    <citation type="submission" date="2013-08" db="EMBL/GenBank/DDBJ databases">
        <title>Gene expansion shapes genome architecture in the human pathogen Lichtheimia corymbifera: an evolutionary genomics analysis in the ancient terrestrial Mucorales (Mucoromycotina).</title>
        <authorList>
            <person name="Schwartze V.U."/>
            <person name="Winter S."/>
            <person name="Shelest E."/>
            <person name="Marcet-Houben M."/>
            <person name="Horn F."/>
            <person name="Wehner S."/>
            <person name="Hoffmann K."/>
            <person name="Riege K."/>
            <person name="Sammeth M."/>
            <person name="Nowrousian M."/>
            <person name="Valiante V."/>
            <person name="Linde J."/>
            <person name="Jacobsen I.D."/>
            <person name="Marz M."/>
            <person name="Brakhage A.A."/>
            <person name="Gabaldon T."/>
            <person name="Bocker S."/>
            <person name="Voigt K."/>
        </authorList>
    </citation>
    <scope>NUCLEOTIDE SEQUENCE [LARGE SCALE GENOMIC DNA]</scope>
    <source>
        <strain evidence="12">FSU 9682</strain>
    </source>
</reference>
<comment type="subunit">
    <text evidence="2">Homotrimer.</text>
</comment>
<evidence type="ECO:0000256" key="8">
    <source>
        <dbReference type="ARBA" id="ARBA00071654"/>
    </source>
</evidence>
<dbReference type="InterPro" id="IPR029499">
    <property type="entry name" value="PduO-typ"/>
</dbReference>
<dbReference type="GO" id="GO:0005524">
    <property type="term" value="F:ATP binding"/>
    <property type="evidence" value="ECO:0007669"/>
    <property type="project" value="UniProtKB-UniRule"/>
</dbReference>
<keyword evidence="13" id="KW-1185">Reference proteome</keyword>
<dbReference type="VEuPathDB" id="FungiDB:LCOR_02379.1"/>
<keyword evidence="5 10" id="KW-0067">ATP-binding</keyword>
<dbReference type="STRING" id="1263082.A0A068RKI0"/>
<dbReference type="SUPFAM" id="SSF89028">
    <property type="entry name" value="Cobalamin adenosyltransferase-like"/>
    <property type="match status" value="1"/>
</dbReference>
<dbReference type="Pfam" id="PF01923">
    <property type="entry name" value="Cob_adeno_trans"/>
    <property type="match status" value="1"/>
</dbReference>
<evidence type="ECO:0000313" key="13">
    <source>
        <dbReference type="Proteomes" id="UP000027586"/>
    </source>
</evidence>
<evidence type="ECO:0000256" key="3">
    <source>
        <dbReference type="ARBA" id="ARBA00022679"/>
    </source>
</evidence>
<keyword evidence="4 10" id="KW-0547">Nucleotide-binding</keyword>
<evidence type="ECO:0000256" key="2">
    <source>
        <dbReference type="ARBA" id="ARBA00011233"/>
    </source>
</evidence>
<dbReference type="PANTHER" id="PTHR12213:SF0">
    <property type="entry name" value="CORRINOID ADENOSYLTRANSFERASE MMAB"/>
    <property type="match status" value="1"/>
</dbReference>
<proteinExistence type="inferred from homology"/>
<comment type="caution">
    <text evidence="12">The sequence shown here is derived from an EMBL/GenBank/DDBJ whole genome shotgun (WGS) entry which is preliminary data.</text>
</comment>
<name>A0A068RKI0_9FUNG</name>
<comment type="function">
    <text evidence="7">Converts cob(I)alamin to adenosylcobalamin (adenosylcob(III)alamin), a coenzyme for methylmalonyl-CoA mutase, therefore participates in the final step of the vitamin B12 conversion. Generates adenosylcobalamin (AdoCbl) and directly delivers the cofactor to MUT in a transfer that is stimulated by ATP-binding to MMAB and gated by MMAA.</text>
</comment>
<gene>
    <name evidence="12" type="ORF">LCOR_02379.1</name>
</gene>